<dbReference type="EMBL" id="JAUQYP010000001">
    <property type="protein sequence ID" value="MDO8106075.1"/>
    <property type="molecule type" value="Genomic_DNA"/>
</dbReference>
<accession>A0ABT9D6E2</accession>
<comment type="caution">
    <text evidence="2">The sequence shown here is derived from an EMBL/GenBank/DDBJ whole genome shotgun (WGS) entry which is preliminary data.</text>
</comment>
<name>A0ABT9D6E2_9CELL</name>
<dbReference type="SUPFAM" id="SSF51735">
    <property type="entry name" value="NAD(P)-binding Rossmann-fold domains"/>
    <property type="match status" value="1"/>
</dbReference>
<feature type="domain" description="NAD(P)-binding" evidence="1">
    <location>
        <begin position="7"/>
        <end position="178"/>
    </location>
</feature>
<dbReference type="GO" id="GO:0003955">
    <property type="term" value="F:NAD(P)H dehydrogenase (quinone) activity"/>
    <property type="evidence" value="ECO:0007669"/>
    <property type="project" value="UniProtKB-EC"/>
</dbReference>
<proteinExistence type="predicted"/>
<reference evidence="2 3" key="1">
    <citation type="submission" date="2023-07" db="EMBL/GenBank/DDBJ databases">
        <title>Description of novel actinomycetes strains, isolated from tidal flat sediment.</title>
        <authorList>
            <person name="Lu C."/>
        </authorList>
    </citation>
    <scope>NUCLEOTIDE SEQUENCE [LARGE SCALE GENOMIC DNA]</scope>
    <source>
        <strain evidence="2 3">SYSU T00b441</strain>
    </source>
</reference>
<dbReference type="EC" id="1.6.5.2" evidence="2"/>
<dbReference type="Gene3D" id="3.90.25.10">
    <property type="entry name" value="UDP-galactose 4-epimerase, domain 1"/>
    <property type="match status" value="1"/>
</dbReference>
<dbReference type="PANTHER" id="PTHR47129:SF1">
    <property type="entry name" value="NMRA-LIKE DOMAIN-CONTAINING PROTEIN"/>
    <property type="match status" value="1"/>
</dbReference>
<dbReference type="PANTHER" id="PTHR47129">
    <property type="entry name" value="QUINONE OXIDOREDUCTASE 2"/>
    <property type="match status" value="1"/>
</dbReference>
<dbReference type="Proteomes" id="UP001232536">
    <property type="component" value="Unassembled WGS sequence"/>
</dbReference>
<sequence length="276" mass="29272">MRIGITGATGHIGGLVAAELAADGFAQRLLVRDLRRAPALACSEIRQVAYGADATEALDGVRTLLMVSGAESADRVAEHRAFIDDAAEAGVEHVVYTSFEGAGPDATFTLARDHGETEEHLKASGMSWTFLRDNLYLDLVPFFAGEDGVLRGPAGDGRFAGVARADVAAVAAHVLRDPARHAGRTYRLSGPEAITLDDVARIAGAATGRELRYEAETVEDAYAWRRETGAPDWQLDAWVSTYLAIASGELGEVTGDVERLLGRPALSLEQVLAEAG</sequence>
<dbReference type="RefSeq" id="WP_304599768.1">
    <property type="nucleotide sequence ID" value="NZ_JAUQYO010000002.1"/>
</dbReference>
<dbReference type="Pfam" id="PF13460">
    <property type="entry name" value="NAD_binding_10"/>
    <property type="match status" value="1"/>
</dbReference>
<evidence type="ECO:0000259" key="1">
    <source>
        <dbReference type="Pfam" id="PF13460"/>
    </source>
</evidence>
<evidence type="ECO:0000313" key="2">
    <source>
        <dbReference type="EMBL" id="MDO8106075.1"/>
    </source>
</evidence>
<dbReference type="InterPro" id="IPR016040">
    <property type="entry name" value="NAD(P)-bd_dom"/>
</dbReference>
<dbReference type="InterPro" id="IPR036291">
    <property type="entry name" value="NAD(P)-bd_dom_sf"/>
</dbReference>
<organism evidence="2 3">
    <name type="scientific">Actinotalea lenta</name>
    <dbReference type="NCBI Taxonomy" id="3064654"/>
    <lineage>
        <taxon>Bacteria</taxon>
        <taxon>Bacillati</taxon>
        <taxon>Actinomycetota</taxon>
        <taxon>Actinomycetes</taxon>
        <taxon>Micrococcales</taxon>
        <taxon>Cellulomonadaceae</taxon>
        <taxon>Actinotalea</taxon>
    </lineage>
</organism>
<keyword evidence="3" id="KW-1185">Reference proteome</keyword>
<protein>
    <submittedName>
        <fullName evidence="2">SDR family oxidoreductase</fullName>
        <ecNumber evidence="2">1.6.5.2</ecNumber>
    </submittedName>
</protein>
<dbReference type="CDD" id="cd05269">
    <property type="entry name" value="TMR_SDR_a"/>
    <property type="match status" value="1"/>
</dbReference>
<keyword evidence="2" id="KW-0560">Oxidoreductase</keyword>
<evidence type="ECO:0000313" key="3">
    <source>
        <dbReference type="Proteomes" id="UP001232536"/>
    </source>
</evidence>
<dbReference type="InterPro" id="IPR052718">
    <property type="entry name" value="NmrA-type_oxidoreductase"/>
</dbReference>
<dbReference type="Gene3D" id="3.40.50.720">
    <property type="entry name" value="NAD(P)-binding Rossmann-like Domain"/>
    <property type="match status" value="1"/>
</dbReference>
<gene>
    <name evidence="2" type="ORF">Q6348_02560</name>
</gene>